<comment type="caution">
    <text evidence="1">The sequence shown here is derived from an EMBL/GenBank/DDBJ whole genome shotgun (WGS) entry which is preliminary data.</text>
</comment>
<proteinExistence type="predicted"/>
<organism evidence="1 2">
    <name type="scientific">Pseudomonas fluorescens</name>
    <dbReference type="NCBI Taxonomy" id="294"/>
    <lineage>
        <taxon>Bacteria</taxon>
        <taxon>Pseudomonadati</taxon>
        <taxon>Pseudomonadota</taxon>
        <taxon>Gammaproteobacteria</taxon>
        <taxon>Pseudomonadales</taxon>
        <taxon>Pseudomonadaceae</taxon>
        <taxon>Pseudomonas</taxon>
    </lineage>
</organism>
<sequence length="177" mass="19752">MRYLKVTVQDRIGNGRADSVLLHFYETACTPGGDILLNKAFALDFDADGNVDYKMGDVTNNGEENNTDQQLLKTFANACLKLNWFNPGASTKRYLKMFVEDFAGDGSPDTVRLHFHEGTGNATDRTLAYTAAAYDTDNNGTLDWVIHFDTDNDGDIDATDRELVSLLSGTYLKFKWK</sequence>
<dbReference type="PATRIC" id="fig|294.131.peg.1724"/>
<evidence type="ECO:0000313" key="1">
    <source>
        <dbReference type="EMBL" id="KJZ48697.1"/>
    </source>
</evidence>
<accession>A0A0F4TZ09</accession>
<evidence type="ECO:0000313" key="2">
    <source>
        <dbReference type="Proteomes" id="UP000033500"/>
    </source>
</evidence>
<dbReference type="RefSeq" id="WP_046045188.1">
    <property type="nucleotide sequence ID" value="NZ_LACD01000002.1"/>
</dbReference>
<reference evidence="1 2" key="1">
    <citation type="submission" date="2015-03" db="EMBL/GenBank/DDBJ databases">
        <title>Comparative genomics of Pseudomonas insights into diversity of traits involved in vanlence and defense.</title>
        <authorList>
            <person name="Qin Y."/>
        </authorList>
    </citation>
    <scope>NUCLEOTIDE SEQUENCE [LARGE SCALE GENOMIC DNA]</scope>
    <source>
        <strain evidence="1 2">C3</strain>
    </source>
</reference>
<dbReference type="Proteomes" id="UP000033500">
    <property type="component" value="Unassembled WGS sequence"/>
</dbReference>
<protein>
    <submittedName>
        <fullName evidence="1">Uncharacterized protein</fullName>
    </submittedName>
</protein>
<name>A0A0F4TZ09_PSEFL</name>
<gene>
    <name evidence="1" type="ORF">VC34_03030</name>
</gene>
<dbReference type="AlphaFoldDB" id="A0A0F4TZ09"/>
<dbReference type="EMBL" id="LACD01000002">
    <property type="protein sequence ID" value="KJZ48697.1"/>
    <property type="molecule type" value="Genomic_DNA"/>
</dbReference>